<dbReference type="GO" id="GO:0004674">
    <property type="term" value="F:protein serine/threonine kinase activity"/>
    <property type="evidence" value="ECO:0007669"/>
    <property type="project" value="UniProtKB-KW"/>
</dbReference>
<evidence type="ECO:0000256" key="5">
    <source>
        <dbReference type="ARBA" id="ARBA00022777"/>
    </source>
</evidence>
<evidence type="ECO:0008006" key="12">
    <source>
        <dbReference type="Google" id="ProtNLM"/>
    </source>
</evidence>
<evidence type="ECO:0000256" key="1">
    <source>
        <dbReference type="ARBA" id="ARBA00001946"/>
    </source>
</evidence>
<dbReference type="SMART" id="SM00054">
    <property type="entry name" value="EFh"/>
    <property type="match status" value="3"/>
</dbReference>
<evidence type="ECO:0000256" key="2">
    <source>
        <dbReference type="ARBA" id="ARBA00022527"/>
    </source>
</evidence>
<dbReference type="PROSITE" id="PS50011">
    <property type="entry name" value="PROTEIN_KINASE_DOM"/>
    <property type="match status" value="1"/>
</dbReference>
<dbReference type="InterPro" id="IPR050205">
    <property type="entry name" value="CDPK_Ser/Thr_kinases"/>
</dbReference>
<proteinExistence type="inferred from homology"/>
<dbReference type="Gene3D" id="1.10.238.10">
    <property type="entry name" value="EF-hand"/>
    <property type="match status" value="2"/>
</dbReference>
<name>A0AAD2FFT2_9STRA</name>
<evidence type="ECO:0000259" key="8">
    <source>
        <dbReference type="PROSITE" id="PS50011"/>
    </source>
</evidence>
<dbReference type="SUPFAM" id="SSF56112">
    <property type="entry name" value="Protein kinase-like (PK-like)"/>
    <property type="match status" value="1"/>
</dbReference>
<keyword evidence="5" id="KW-0418">Kinase</keyword>
<feature type="domain" description="EF-hand" evidence="9">
    <location>
        <begin position="364"/>
        <end position="399"/>
    </location>
</feature>
<keyword evidence="6" id="KW-0067">ATP-binding</keyword>
<evidence type="ECO:0000256" key="3">
    <source>
        <dbReference type="ARBA" id="ARBA00022679"/>
    </source>
</evidence>
<evidence type="ECO:0000259" key="9">
    <source>
        <dbReference type="PROSITE" id="PS50222"/>
    </source>
</evidence>
<dbReference type="GO" id="GO:0005509">
    <property type="term" value="F:calcium ion binding"/>
    <property type="evidence" value="ECO:0007669"/>
    <property type="project" value="InterPro"/>
</dbReference>
<keyword evidence="11" id="KW-1185">Reference proteome</keyword>
<organism evidence="10 11">
    <name type="scientific">Cylindrotheca closterium</name>
    <dbReference type="NCBI Taxonomy" id="2856"/>
    <lineage>
        <taxon>Eukaryota</taxon>
        <taxon>Sar</taxon>
        <taxon>Stramenopiles</taxon>
        <taxon>Ochrophyta</taxon>
        <taxon>Bacillariophyta</taxon>
        <taxon>Bacillariophyceae</taxon>
        <taxon>Bacillariophycidae</taxon>
        <taxon>Bacillariales</taxon>
        <taxon>Bacillariaceae</taxon>
        <taxon>Cylindrotheca</taxon>
    </lineage>
</organism>
<dbReference type="InterPro" id="IPR002048">
    <property type="entry name" value="EF_hand_dom"/>
</dbReference>
<comment type="similarity">
    <text evidence="7">Belongs to the protein kinase superfamily. Ser/Thr protein kinase family. CDPK subfamily.</text>
</comment>
<evidence type="ECO:0000256" key="7">
    <source>
        <dbReference type="ARBA" id="ARBA00024334"/>
    </source>
</evidence>
<dbReference type="Gene3D" id="3.30.200.20">
    <property type="entry name" value="Phosphorylase Kinase, domain 1"/>
    <property type="match status" value="1"/>
</dbReference>
<dbReference type="EMBL" id="CAKOGP040000002">
    <property type="protein sequence ID" value="CAJ1922492.1"/>
    <property type="molecule type" value="Genomic_DNA"/>
</dbReference>
<dbReference type="Pfam" id="PF13499">
    <property type="entry name" value="EF-hand_7"/>
    <property type="match status" value="1"/>
</dbReference>
<dbReference type="CDD" id="cd00051">
    <property type="entry name" value="EFh"/>
    <property type="match status" value="1"/>
</dbReference>
<dbReference type="AlphaFoldDB" id="A0AAD2FFT2"/>
<accession>A0AAD2FFT2</accession>
<evidence type="ECO:0000313" key="11">
    <source>
        <dbReference type="Proteomes" id="UP001295423"/>
    </source>
</evidence>
<evidence type="ECO:0000313" key="10">
    <source>
        <dbReference type="EMBL" id="CAJ1922492.1"/>
    </source>
</evidence>
<comment type="cofactor">
    <cofactor evidence="1">
        <name>Mg(2+)</name>
        <dbReference type="ChEBI" id="CHEBI:18420"/>
    </cofactor>
</comment>
<protein>
    <recommendedName>
        <fullName evidence="12">Calmodulin</fullName>
    </recommendedName>
</protein>
<dbReference type="InterPro" id="IPR011009">
    <property type="entry name" value="Kinase-like_dom_sf"/>
</dbReference>
<keyword evidence="3" id="KW-0808">Transferase</keyword>
<evidence type="ECO:0000256" key="4">
    <source>
        <dbReference type="ARBA" id="ARBA00022741"/>
    </source>
</evidence>
<dbReference type="PANTHER" id="PTHR24349">
    <property type="entry name" value="SERINE/THREONINE-PROTEIN KINASE"/>
    <property type="match status" value="1"/>
</dbReference>
<feature type="domain" description="Protein kinase" evidence="8">
    <location>
        <begin position="33"/>
        <end position="292"/>
    </location>
</feature>
<dbReference type="InterPro" id="IPR011992">
    <property type="entry name" value="EF-hand-dom_pair"/>
</dbReference>
<dbReference type="GO" id="GO:0005524">
    <property type="term" value="F:ATP binding"/>
    <property type="evidence" value="ECO:0007669"/>
    <property type="project" value="UniProtKB-KW"/>
</dbReference>
<keyword evidence="2" id="KW-0723">Serine/threonine-protein kinase</keyword>
<dbReference type="Proteomes" id="UP001295423">
    <property type="component" value="Unassembled WGS sequence"/>
</dbReference>
<comment type="caution">
    <text evidence="10">The sequence shown here is derived from an EMBL/GenBank/DDBJ whole genome shotgun (WGS) entry which is preliminary data.</text>
</comment>
<reference evidence="10" key="1">
    <citation type="submission" date="2023-08" db="EMBL/GenBank/DDBJ databases">
        <authorList>
            <person name="Audoor S."/>
            <person name="Bilcke G."/>
        </authorList>
    </citation>
    <scope>NUCLEOTIDE SEQUENCE</scope>
</reference>
<sequence length="528" mass="59295">MGNHSSKKLDKTGRMGIQQNAVQQTNDLDDAYDISEHSIGEGTRTSIKQGTSKKYTKTERSTGVAIKLYNGKAEVQPDLKLEAEILRECDHPNIVKLFEVAKVGKNLSLVMELCSGGPVLDRCPYTEKMASRVVRQICSAVAYLHSKQIVHRDIECSNIMYATEDKNSDIKLVDFGSATFLEMVPGHQGAFKFLHDKTGSMHVMAPEVIKQRYGPKVDVWSIGIVTYMLLQDGQPPIHGTTIDETERKILQGSVDYRGWSHSSLAKEFIQLCCHVNAGQRMGSAEARKHPWIEKTIAKKNLPNELVVSFDLFRLSSPLKRLGLNVLAKKKHASKYSGLWEDLDTSESGTLTRDEFMDGFKHSGSSQEELNDLFVKLDVNCNGEILYTEFLAATLENSGEIQESEIKEAFEVISKNGKYITKKDVLKVVGAKRKRKVDDASLKEEIDFIFEDTDKIDYEGFATLFEHGYTAQIGMDAIMETSLNEEQLSKMKEDDNVTHLSVVKESMTGNFDFDPSEEIRNSFRSGTEE</sequence>
<gene>
    <name evidence="10" type="ORF">CYCCA115_LOCUS979</name>
</gene>
<evidence type="ECO:0000256" key="6">
    <source>
        <dbReference type="ARBA" id="ARBA00022840"/>
    </source>
</evidence>
<dbReference type="PROSITE" id="PS50222">
    <property type="entry name" value="EF_HAND_2"/>
    <property type="match status" value="1"/>
</dbReference>
<dbReference type="InterPro" id="IPR000719">
    <property type="entry name" value="Prot_kinase_dom"/>
</dbReference>
<dbReference type="SUPFAM" id="SSF47473">
    <property type="entry name" value="EF-hand"/>
    <property type="match status" value="1"/>
</dbReference>
<keyword evidence="4" id="KW-0547">Nucleotide-binding</keyword>
<dbReference type="Gene3D" id="1.10.510.10">
    <property type="entry name" value="Transferase(Phosphotransferase) domain 1"/>
    <property type="match status" value="1"/>
</dbReference>
<dbReference type="Pfam" id="PF00069">
    <property type="entry name" value="Pkinase"/>
    <property type="match status" value="1"/>
</dbReference>